<keyword evidence="2" id="KW-1185">Reference proteome</keyword>
<dbReference type="Proteomes" id="UP000799118">
    <property type="component" value="Unassembled WGS sequence"/>
</dbReference>
<protein>
    <submittedName>
        <fullName evidence="1">Uncharacterized protein</fullName>
    </submittedName>
</protein>
<proteinExistence type="predicted"/>
<dbReference type="Gene3D" id="3.40.50.720">
    <property type="entry name" value="NAD(P)-binding Rossmann-like Domain"/>
    <property type="match status" value="1"/>
</dbReference>
<dbReference type="SUPFAM" id="SSF51735">
    <property type="entry name" value="NAD(P)-binding Rossmann-fold domains"/>
    <property type="match status" value="1"/>
</dbReference>
<gene>
    <name evidence="1" type="ORF">BT96DRAFT_988629</name>
</gene>
<evidence type="ECO:0000313" key="1">
    <source>
        <dbReference type="EMBL" id="KAE9405071.1"/>
    </source>
</evidence>
<dbReference type="AlphaFoldDB" id="A0A6A4I3P2"/>
<reference evidence="1" key="1">
    <citation type="journal article" date="2019" name="Environ. Microbiol.">
        <title>Fungal ecological strategies reflected in gene transcription - a case study of two litter decomposers.</title>
        <authorList>
            <person name="Barbi F."/>
            <person name="Kohler A."/>
            <person name="Barry K."/>
            <person name="Baskaran P."/>
            <person name="Daum C."/>
            <person name="Fauchery L."/>
            <person name="Ihrmark K."/>
            <person name="Kuo A."/>
            <person name="LaButti K."/>
            <person name="Lipzen A."/>
            <person name="Morin E."/>
            <person name="Grigoriev I.V."/>
            <person name="Henrissat B."/>
            <person name="Lindahl B."/>
            <person name="Martin F."/>
        </authorList>
    </citation>
    <scope>NUCLEOTIDE SEQUENCE</scope>
    <source>
        <strain evidence="1">JB14</strain>
    </source>
</reference>
<accession>A0A6A4I3P2</accession>
<evidence type="ECO:0000313" key="2">
    <source>
        <dbReference type="Proteomes" id="UP000799118"/>
    </source>
</evidence>
<organism evidence="1 2">
    <name type="scientific">Gymnopus androsaceus JB14</name>
    <dbReference type="NCBI Taxonomy" id="1447944"/>
    <lineage>
        <taxon>Eukaryota</taxon>
        <taxon>Fungi</taxon>
        <taxon>Dikarya</taxon>
        <taxon>Basidiomycota</taxon>
        <taxon>Agaricomycotina</taxon>
        <taxon>Agaricomycetes</taxon>
        <taxon>Agaricomycetidae</taxon>
        <taxon>Agaricales</taxon>
        <taxon>Marasmiineae</taxon>
        <taxon>Omphalotaceae</taxon>
        <taxon>Gymnopus</taxon>
    </lineage>
</organism>
<dbReference type="InterPro" id="IPR036291">
    <property type="entry name" value="NAD(P)-bd_dom_sf"/>
</dbReference>
<name>A0A6A4I3P2_9AGAR</name>
<dbReference type="EMBL" id="ML769411">
    <property type="protein sequence ID" value="KAE9405071.1"/>
    <property type="molecule type" value="Genomic_DNA"/>
</dbReference>
<dbReference type="OrthoDB" id="10000533at2759"/>
<sequence length="133" mass="14906">MPKSTRLNLNPLCVAPSSASHPIHLFMIVVTNFGKVAYTVDDGSAVKIITVHVDDTARAYLLAPRKGKAGEAYNVTYETDIRSKNMKVKAGEWLVWFITAENRESNAKAKKELGWELEEREILKEVTLCTNLK</sequence>